<evidence type="ECO:0000313" key="3">
    <source>
        <dbReference type="Proteomes" id="UP000766904"/>
    </source>
</evidence>
<dbReference type="AlphaFoldDB" id="A0A8J8Q373"/>
<sequence length="98" mass="10820">MCSNHQTRIEPSEEPSHAIITTVAALANVPADELPPLYDSVDPDALDALFRSSSDRSDLQLSFSYFEHDVTVHREGEIVVTAVNRDASVTCMQSTDER</sequence>
<evidence type="ECO:0000313" key="2">
    <source>
        <dbReference type="EMBL" id="TYL38052.1"/>
    </source>
</evidence>
<accession>A0A8J8Q373</accession>
<comment type="caution">
    <text evidence="2">The sequence shown here is derived from an EMBL/GenBank/DDBJ whole genome shotgun (WGS) entry which is preliminary data.</text>
</comment>
<dbReference type="RefSeq" id="WP_148858360.1">
    <property type="nucleotide sequence ID" value="NZ_PHNJ01000006.1"/>
</dbReference>
<dbReference type="OrthoDB" id="271604at2157"/>
<gene>
    <name evidence="2" type="ORF">CV102_12650</name>
</gene>
<name>A0A8J8Q373_9EURY</name>
<protein>
    <recommendedName>
        <fullName evidence="1">Halobacterial output domain-containing protein</fullName>
    </recommendedName>
</protein>
<dbReference type="Pfam" id="PF18545">
    <property type="entry name" value="HalOD1"/>
    <property type="match status" value="1"/>
</dbReference>
<dbReference type="EMBL" id="PHNJ01000006">
    <property type="protein sequence ID" value="TYL38052.1"/>
    <property type="molecule type" value="Genomic_DNA"/>
</dbReference>
<feature type="domain" description="Halobacterial output" evidence="1">
    <location>
        <begin position="12"/>
        <end position="81"/>
    </location>
</feature>
<proteinExistence type="predicted"/>
<evidence type="ECO:0000259" key="1">
    <source>
        <dbReference type="Pfam" id="PF18545"/>
    </source>
</evidence>
<dbReference type="Proteomes" id="UP000766904">
    <property type="component" value="Unassembled WGS sequence"/>
</dbReference>
<keyword evidence="3" id="KW-1185">Reference proteome</keyword>
<dbReference type="InterPro" id="IPR040624">
    <property type="entry name" value="HalOD1"/>
</dbReference>
<organism evidence="2 3">
    <name type="scientific">Natronococcus pandeyae</name>
    <dbReference type="NCBI Taxonomy" id="2055836"/>
    <lineage>
        <taxon>Archaea</taxon>
        <taxon>Methanobacteriati</taxon>
        <taxon>Methanobacteriota</taxon>
        <taxon>Stenosarchaea group</taxon>
        <taxon>Halobacteria</taxon>
        <taxon>Halobacteriales</taxon>
        <taxon>Natrialbaceae</taxon>
        <taxon>Natronococcus</taxon>
    </lineage>
</organism>
<reference evidence="2" key="1">
    <citation type="submission" date="2017-11" db="EMBL/GenBank/DDBJ databases">
        <authorList>
            <person name="Kajale S.C."/>
            <person name="Sharma A."/>
        </authorList>
    </citation>
    <scope>NUCLEOTIDE SEQUENCE</scope>
    <source>
        <strain evidence="2">LS1_42</strain>
    </source>
</reference>